<dbReference type="InterPro" id="IPR039425">
    <property type="entry name" value="RNA_pol_sigma-70-like"/>
</dbReference>
<keyword evidence="4" id="KW-0238">DNA-binding</keyword>
<evidence type="ECO:0000259" key="6">
    <source>
        <dbReference type="Pfam" id="PF04542"/>
    </source>
</evidence>
<dbReference type="SUPFAM" id="SSF88659">
    <property type="entry name" value="Sigma3 and sigma4 domains of RNA polymerase sigma factors"/>
    <property type="match status" value="1"/>
</dbReference>
<gene>
    <name evidence="8" type="ORF">JYA63_14935</name>
</gene>
<organism evidence="8 9">
    <name type="scientific">Fictibacillus nanhaiensis</name>
    <dbReference type="NCBI Taxonomy" id="742169"/>
    <lineage>
        <taxon>Bacteria</taxon>
        <taxon>Bacillati</taxon>
        <taxon>Bacillota</taxon>
        <taxon>Bacilli</taxon>
        <taxon>Bacillales</taxon>
        <taxon>Fictibacillaceae</taxon>
        <taxon>Fictibacillus</taxon>
    </lineage>
</organism>
<dbReference type="InterPro" id="IPR013325">
    <property type="entry name" value="RNA_pol_sigma_r2"/>
</dbReference>
<keyword evidence="9" id="KW-1185">Reference proteome</keyword>
<dbReference type="InterPro" id="IPR014296">
    <property type="entry name" value="RNA_pol_sigma-M_bacilli"/>
</dbReference>
<comment type="similarity">
    <text evidence="1">Belongs to the sigma-70 factor family. ECF subfamily.</text>
</comment>
<dbReference type="Gene3D" id="1.10.10.10">
    <property type="entry name" value="Winged helix-like DNA-binding domain superfamily/Winged helix DNA-binding domain"/>
    <property type="match status" value="1"/>
</dbReference>
<dbReference type="NCBIfam" id="TIGR02950">
    <property type="entry name" value="SigM_subfam"/>
    <property type="match status" value="1"/>
</dbReference>
<dbReference type="InterPro" id="IPR036388">
    <property type="entry name" value="WH-like_DNA-bd_sf"/>
</dbReference>
<dbReference type="PANTHER" id="PTHR43133:SF52">
    <property type="entry name" value="ECF RNA POLYMERASE SIGMA FACTOR SIGL"/>
    <property type="match status" value="1"/>
</dbReference>
<feature type="domain" description="RNA polymerase sigma-70 region 2" evidence="6">
    <location>
        <begin position="7"/>
        <end position="72"/>
    </location>
</feature>
<dbReference type="RefSeq" id="WP_205726376.1">
    <property type="nucleotide sequence ID" value="NZ_JAFHKR010000039.1"/>
</dbReference>
<evidence type="ECO:0000256" key="1">
    <source>
        <dbReference type="ARBA" id="ARBA00010641"/>
    </source>
</evidence>
<proteinExistence type="inferred from homology"/>
<dbReference type="Proteomes" id="UP001296923">
    <property type="component" value="Unassembled WGS sequence"/>
</dbReference>
<dbReference type="Pfam" id="PF04542">
    <property type="entry name" value="Sigma70_r2"/>
    <property type="match status" value="1"/>
</dbReference>
<evidence type="ECO:0000256" key="3">
    <source>
        <dbReference type="ARBA" id="ARBA00023082"/>
    </source>
</evidence>
<dbReference type="EMBL" id="JAFHKR010000039">
    <property type="protein sequence ID" value="MBN3555570.1"/>
    <property type="molecule type" value="Genomic_DNA"/>
</dbReference>
<feature type="domain" description="RNA polymerase sigma factor 70 region 4 type 2" evidence="7">
    <location>
        <begin position="107"/>
        <end position="153"/>
    </location>
</feature>
<evidence type="ECO:0000256" key="2">
    <source>
        <dbReference type="ARBA" id="ARBA00023015"/>
    </source>
</evidence>
<protein>
    <submittedName>
        <fullName evidence="8">Sigma-70 family RNA polymerase sigma factor</fullName>
    </submittedName>
</protein>
<dbReference type="NCBIfam" id="TIGR02937">
    <property type="entry name" value="sigma70-ECF"/>
    <property type="match status" value="1"/>
</dbReference>
<reference evidence="8 9" key="1">
    <citation type="submission" date="2021-01" db="EMBL/GenBank/DDBJ databases">
        <title>Genome Sequencing of Type Strains.</title>
        <authorList>
            <person name="Lemaire J.F."/>
            <person name="Inderbitzin P."/>
            <person name="Collins S.B."/>
            <person name="Wespe N."/>
            <person name="Knight-Connoni V."/>
        </authorList>
    </citation>
    <scope>NUCLEOTIDE SEQUENCE [LARGE SCALE GENOMIC DNA]</scope>
    <source>
        <strain evidence="8 9">DSM 23009</strain>
    </source>
</reference>
<dbReference type="Gene3D" id="1.10.1740.10">
    <property type="match status" value="1"/>
</dbReference>
<sequence>MQLEDVYKQYMNDLYRYLYSLSKNHHIAEDLMQEAFYRAYLTLADYEISNIKAWLFKVAYHAFIDHQRKSKKTIVTEEIRERVDIRENSPESKMLEKESILLLMEDLKCLKEIEKQAVLLCDLNELSYLEAAEILNIKLNTLKSHISRGRKKLVERVKERMNLDERRA</sequence>
<keyword evidence="5" id="KW-0804">Transcription</keyword>
<keyword evidence="3" id="KW-0731">Sigma factor</keyword>
<dbReference type="InterPro" id="IPR014284">
    <property type="entry name" value="RNA_pol_sigma-70_dom"/>
</dbReference>
<comment type="caution">
    <text evidence="8">The sequence shown here is derived from an EMBL/GenBank/DDBJ whole genome shotgun (WGS) entry which is preliminary data.</text>
</comment>
<dbReference type="InterPro" id="IPR013324">
    <property type="entry name" value="RNA_pol_sigma_r3/r4-like"/>
</dbReference>
<dbReference type="PANTHER" id="PTHR43133">
    <property type="entry name" value="RNA POLYMERASE ECF-TYPE SIGMA FACTO"/>
    <property type="match status" value="1"/>
</dbReference>
<evidence type="ECO:0000259" key="7">
    <source>
        <dbReference type="Pfam" id="PF08281"/>
    </source>
</evidence>
<evidence type="ECO:0000256" key="4">
    <source>
        <dbReference type="ARBA" id="ARBA00023125"/>
    </source>
</evidence>
<dbReference type="InterPro" id="IPR013249">
    <property type="entry name" value="RNA_pol_sigma70_r4_t2"/>
</dbReference>
<name>A0ABS2ZRS5_9BACL</name>
<dbReference type="SUPFAM" id="SSF88946">
    <property type="entry name" value="Sigma2 domain of RNA polymerase sigma factors"/>
    <property type="match status" value="1"/>
</dbReference>
<evidence type="ECO:0000313" key="9">
    <source>
        <dbReference type="Proteomes" id="UP001296923"/>
    </source>
</evidence>
<dbReference type="Pfam" id="PF08281">
    <property type="entry name" value="Sigma70_r4_2"/>
    <property type="match status" value="1"/>
</dbReference>
<accession>A0ABS2ZRS5</accession>
<evidence type="ECO:0000256" key="5">
    <source>
        <dbReference type="ARBA" id="ARBA00023163"/>
    </source>
</evidence>
<dbReference type="InterPro" id="IPR007627">
    <property type="entry name" value="RNA_pol_sigma70_r2"/>
</dbReference>
<evidence type="ECO:0000313" key="8">
    <source>
        <dbReference type="EMBL" id="MBN3555570.1"/>
    </source>
</evidence>
<keyword evidence="2" id="KW-0805">Transcription regulation</keyword>